<dbReference type="SMART" id="SM01000">
    <property type="entry name" value="Aha1_N"/>
    <property type="match status" value="1"/>
</dbReference>
<feature type="domain" description="Activator of Hsp90 ATPase AHSA1-like N-terminal" evidence="2">
    <location>
        <begin position="29"/>
        <end position="164"/>
    </location>
</feature>
<dbReference type="InterPro" id="IPR013538">
    <property type="entry name" value="ASHA1/2-like_C"/>
</dbReference>
<evidence type="ECO:0000313" key="4">
    <source>
        <dbReference type="EMBL" id="SSX18476.1"/>
    </source>
</evidence>
<evidence type="ECO:0000256" key="1">
    <source>
        <dbReference type="ARBA" id="ARBA00006817"/>
    </source>
</evidence>
<dbReference type="SUPFAM" id="SSF55961">
    <property type="entry name" value="Bet v1-like"/>
    <property type="match status" value="1"/>
</dbReference>
<reference evidence="3" key="1">
    <citation type="submission" date="2018-04" db="EMBL/GenBank/DDBJ databases">
        <authorList>
            <person name="Go L.Y."/>
            <person name="Mitchell J.A."/>
        </authorList>
    </citation>
    <scope>NUCLEOTIDE SEQUENCE</scope>
    <source>
        <tissue evidence="3">Whole organism</tissue>
    </source>
</reference>
<accession>A0A336LKJ5</accession>
<dbReference type="Pfam" id="PF08327">
    <property type="entry name" value="AHSA1"/>
    <property type="match status" value="1"/>
</dbReference>
<dbReference type="EMBL" id="UFQS01000039">
    <property type="protein sequence ID" value="SSW98090.1"/>
    <property type="molecule type" value="Genomic_DNA"/>
</dbReference>
<comment type="similarity">
    <text evidence="1">Belongs to the AHA1 family.</text>
</comment>
<dbReference type="OMA" id="GDCEVNQ"/>
<sequence>MAKWGEGDPRWIVEERPDATNVNNWHWTEKNATPWSKEKLRELLEGMEIKQNGIVCRVKTCEKLDGEATANNRKGKLIFFYEWNILLKWDGKLEGETTFSTEGKASIPNLSEENDIDEVEITISIDESNELNERIKAFMYNIGRDKIREKLEAYVKTLKQDFAKSLILPSKDNAQTTTKIDAVKNHASGFNNKKNEMMQPVIDTKSNNVGVRIECETIKITESFQCRAAELYDALTRKEMVAAFTRGDVKLDSTKGGEFQLFGGNISGKFEDLIPHNKITQTWRYKQWPSGHFSHVTLELDEQEDHTELKLTQTSVPTAEVETTKQNWHRYYFESIKRTFGFGTFLY</sequence>
<dbReference type="SUPFAM" id="SSF103111">
    <property type="entry name" value="Activator of Hsp90 ATPase, Aha1"/>
    <property type="match status" value="1"/>
</dbReference>
<protein>
    <submittedName>
        <fullName evidence="4">CSON009954 protein</fullName>
    </submittedName>
</protein>
<evidence type="ECO:0000313" key="3">
    <source>
        <dbReference type="EMBL" id="SSW98090.1"/>
    </source>
</evidence>
<dbReference type="AlphaFoldDB" id="A0A336LKJ5"/>
<dbReference type="EMBL" id="UFQT01000039">
    <property type="protein sequence ID" value="SSX18476.1"/>
    <property type="molecule type" value="Genomic_DNA"/>
</dbReference>
<dbReference type="Gene3D" id="3.15.10.20">
    <property type="entry name" value="Activator of Hsp90 ATPase Aha1, N-terminal domain"/>
    <property type="match status" value="1"/>
</dbReference>
<gene>
    <name evidence="4" type="primary">CSON009954</name>
</gene>
<dbReference type="VEuPathDB" id="VectorBase:CSON009954"/>
<organism evidence="4">
    <name type="scientific">Culicoides sonorensis</name>
    <name type="common">Biting midge</name>
    <dbReference type="NCBI Taxonomy" id="179676"/>
    <lineage>
        <taxon>Eukaryota</taxon>
        <taxon>Metazoa</taxon>
        <taxon>Ecdysozoa</taxon>
        <taxon>Arthropoda</taxon>
        <taxon>Hexapoda</taxon>
        <taxon>Insecta</taxon>
        <taxon>Pterygota</taxon>
        <taxon>Neoptera</taxon>
        <taxon>Endopterygota</taxon>
        <taxon>Diptera</taxon>
        <taxon>Nematocera</taxon>
        <taxon>Chironomoidea</taxon>
        <taxon>Ceratopogonidae</taxon>
        <taxon>Ceratopogoninae</taxon>
        <taxon>Culicoides</taxon>
        <taxon>Monoculicoides</taxon>
    </lineage>
</organism>
<dbReference type="GO" id="GO:0051087">
    <property type="term" value="F:protein-folding chaperone binding"/>
    <property type="evidence" value="ECO:0007669"/>
    <property type="project" value="InterPro"/>
</dbReference>
<reference evidence="4" key="2">
    <citation type="submission" date="2018-07" db="EMBL/GenBank/DDBJ databases">
        <authorList>
            <person name="Quirk P.G."/>
            <person name="Krulwich T.A."/>
        </authorList>
    </citation>
    <scope>NUCLEOTIDE SEQUENCE</scope>
</reference>
<dbReference type="Pfam" id="PF09229">
    <property type="entry name" value="Aha1_N"/>
    <property type="match status" value="1"/>
</dbReference>
<dbReference type="GO" id="GO:0005829">
    <property type="term" value="C:cytosol"/>
    <property type="evidence" value="ECO:0007669"/>
    <property type="project" value="TreeGrafter"/>
</dbReference>
<proteinExistence type="inferred from homology"/>
<dbReference type="InterPro" id="IPR036338">
    <property type="entry name" value="Aha1"/>
</dbReference>
<dbReference type="GO" id="GO:0001671">
    <property type="term" value="F:ATPase activator activity"/>
    <property type="evidence" value="ECO:0007669"/>
    <property type="project" value="InterPro"/>
</dbReference>
<name>A0A336LKJ5_CULSO</name>
<evidence type="ECO:0000259" key="2">
    <source>
        <dbReference type="SMART" id="SM01000"/>
    </source>
</evidence>
<dbReference type="PANTHER" id="PTHR13009:SF22">
    <property type="entry name" value="LD43819P"/>
    <property type="match status" value="1"/>
</dbReference>
<dbReference type="GO" id="GO:0006457">
    <property type="term" value="P:protein folding"/>
    <property type="evidence" value="ECO:0007669"/>
    <property type="project" value="TreeGrafter"/>
</dbReference>
<dbReference type="CDD" id="cd08892">
    <property type="entry name" value="SRPBCC_Aha1"/>
    <property type="match status" value="1"/>
</dbReference>
<dbReference type="InterPro" id="IPR023393">
    <property type="entry name" value="START-like_dom_sf"/>
</dbReference>
<dbReference type="Gene3D" id="3.30.530.20">
    <property type="match status" value="1"/>
</dbReference>
<dbReference type="PANTHER" id="PTHR13009">
    <property type="entry name" value="HEAT SHOCK PROTEIN 90 HSP90 CO-CHAPERONE AHA-1"/>
    <property type="match status" value="1"/>
</dbReference>
<dbReference type="InterPro" id="IPR015310">
    <property type="entry name" value="AHSA1-like_N"/>
</dbReference>